<feature type="region of interest" description="Disordered" evidence="1">
    <location>
        <begin position="264"/>
        <end position="318"/>
    </location>
</feature>
<feature type="compositionally biased region" description="Basic and acidic residues" evidence="1">
    <location>
        <begin position="264"/>
        <end position="302"/>
    </location>
</feature>
<dbReference type="InParanoid" id="A0A3P8XH17"/>
<feature type="compositionally biased region" description="Polar residues" evidence="1">
    <location>
        <begin position="308"/>
        <end position="318"/>
    </location>
</feature>
<dbReference type="PANTHER" id="PTHR21063">
    <property type="entry name" value="LFA-3"/>
    <property type="match status" value="1"/>
</dbReference>
<dbReference type="Proteomes" id="UP000265140">
    <property type="component" value="Chromosome 22"/>
</dbReference>
<dbReference type="Ensembl" id="ENSELUT00000014727.3">
    <property type="protein sequence ID" value="ENSELUP00000027913.3"/>
    <property type="gene ID" value="ENSELUG00000040261.1"/>
</dbReference>
<dbReference type="Gene3D" id="2.60.40.10">
    <property type="entry name" value="Immunoglobulins"/>
    <property type="match status" value="2"/>
</dbReference>
<dbReference type="SUPFAM" id="SSF48726">
    <property type="entry name" value="Immunoglobulin"/>
    <property type="match status" value="1"/>
</dbReference>
<reference evidence="5" key="2">
    <citation type="submission" date="2020-02" db="EMBL/GenBank/DDBJ databases">
        <title>Esox lucius (northern pike) genome, fEsoLuc1, primary haplotype.</title>
        <authorList>
            <person name="Myers G."/>
            <person name="Karagic N."/>
            <person name="Meyer A."/>
            <person name="Pippel M."/>
            <person name="Reichard M."/>
            <person name="Winkler S."/>
            <person name="Tracey A."/>
            <person name="Sims Y."/>
            <person name="Howe K."/>
            <person name="Rhie A."/>
            <person name="Formenti G."/>
            <person name="Durbin R."/>
            <person name="Fedrigo O."/>
            <person name="Jarvis E.D."/>
        </authorList>
    </citation>
    <scope>NUCLEOTIDE SEQUENCE [LARGE SCALE GENOMIC DNA]</scope>
</reference>
<sequence>MHIQIITLILLCLAKDVFSTNENVLCKLGDSIVLKSDSDTNSPSSILWRLGQNKVADFDKDFGTTVSYYGEFNSRTTLDTTTGELKITGLRKTDEGVYSVEFNSKRLEKTYTLSVLKPVPKPAIIVSCNDNKISCTLTCDGDTAGAEPVTYWWKVGEGNWENIGKLLTVTKSDSKLNQNGYKYTCKLKNGVSEKDSDPVGPLFDSKQSTNVGSVIGWILFTLLLIAVIISVGFCVWRNKTGPPNNTLKDFRRSVLFYFGGNKEQENQGRVESDRNKEQENQGRVESDTKGKDEDVPKDKLLPNEDGDVTNNVENPVLG</sequence>
<keyword evidence="2" id="KW-1133">Transmembrane helix</keyword>
<evidence type="ECO:0000256" key="2">
    <source>
        <dbReference type="SAM" id="Phobius"/>
    </source>
</evidence>
<protein>
    <recommendedName>
        <fullName evidence="4">Immunoglobulin domain-containing protein</fullName>
    </recommendedName>
</protein>
<keyword evidence="2" id="KW-0472">Membrane</keyword>
<evidence type="ECO:0000259" key="4">
    <source>
        <dbReference type="SMART" id="SM00409"/>
    </source>
</evidence>
<evidence type="ECO:0000256" key="3">
    <source>
        <dbReference type="SAM" id="SignalP"/>
    </source>
</evidence>
<dbReference type="InterPro" id="IPR013783">
    <property type="entry name" value="Ig-like_fold"/>
</dbReference>
<dbReference type="GeneTree" id="ENSGT00610000086518"/>
<feature type="chain" id="PRO_5044597080" description="Immunoglobulin domain-containing protein" evidence="3">
    <location>
        <begin position="20"/>
        <end position="318"/>
    </location>
</feature>
<dbReference type="SMART" id="SM00409">
    <property type="entry name" value="IG"/>
    <property type="match status" value="1"/>
</dbReference>
<accession>A0A3P8XH17</accession>
<keyword evidence="6" id="KW-1185">Reference proteome</keyword>
<dbReference type="InterPro" id="IPR036179">
    <property type="entry name" value="Ig-like_dom_sf"/>
</dbReference>
<dbReference type="PANTHER" id="PTHR21063:SF4">
    <property type="entry name" value="CD48 ANTIGEN-RELATED"/>
    <property type="match status" value="1"/>
</dbReference>
<reference evidence="6" key="1">
    <citation type="journal article" date="2014" name="PLoS ONE">
        <title>The genome and linkage map of the northern pike (Esox lucius): conserved synteny revealed between the salmonid sister group and the Neoteleostei.</title>
        <authorList>
            <person name="Rondeau E.B."/>
            <person name="Minkley D.R."/>
            <person name="Leong J.S."/>
            <person name="Messmer A.M."/>
            <person name="Jantzen J.R."/>
            <person name="von Schalburg K.R."/>
            <person name="Lemon C."/>
            <person name="Bird N.H."/>
            <person name="Koop B.F."/>
        </authorList>
    </citation>
    <scope>NUCLEOTIDE SEQUENCE</scope>
</reference>
<evidence type="ECO:0000313" key="5">
    <source>
        <dbReference type="Ensembl" id="ENSELUP00000002928.3"/>
    </source>
</evidence>
<dbReference type="InterPro" id="IPR003599">
    <property type="entry name" value="Ig_sub"/>
</dbReference>
<proteinExistence type="predicted"/>
<dbReference type="RefSeq" id="XP_034145415.1">
    <property type="nucleotide sequence ID" value="XM_034289524.1"/>
</dbReference>
<accession>A0A3P8ZHH7</accession>
<evidence type="ECO:0000256" key="1">
    <source>
        <dbReference type="SAM" id="MobiDB-lite"/>
    </source>
</evidence>
<dbReference type="GeneID" id="105010043"/>
<dbReference type="Bgee" id="ENSELUG00000004230">
    <property type="expression patterns" value="Expressed in spleen and 15 other cell types or tissues"/>
</dbReference>
<reference evidence="5" key="3">
    <citation type="submission" date="2025-05" db="UniProtKB">
        <authorList>
            <consortium name="Ensembl"/>
        </authorList>
    </citation>
    <scope>IDENTIFICATION</scope>
</reference>
<feature type="domain" description="Immunoglobulin" evidence="4">
    <location>
        <begin position="21"/>
        <end position="116"/>
    </location>
</feature>
<name>A0A3P8XH17_ESOLU</name>
<dbReference type="Ensembl" id="ENSELUT00000014866.3">
    <property type="protein sequence ID" value="ENSELUP00000002928.3"/>
    <property type="gene ID" value="ENSELUG00000040261.1"/>
</dbReference>
<keyword evidence="3" id="KW-0732">Signal</keyword>
<organism evidence="5 6">
    <name type="scientific">Esox lucius</name>
    <name type="common">Northern pike</name>
    <dbReference type="NCBI Taxonomy" id="8010"/>
    <lineage>
        <taxon>Eukaryota</taxon>
        <taxon>Metazoa</taxon>
        <taxon>Chordata</taxon>
        <taxon>Craniata</taxon>
        <taxon>Vertebrata</taxon>
        <taxon>Euteleostomi</taxon>
        <taxon>Actinopterygii</taxon>
        <taxon>Neopterygii</taxon>
        <taxon>Teleostei</taxon>
        <taxon>Protacanthopterygii</taxon>
        <taxon>Esociformes</taxon>
        <taxon>Esocidae</taxon>
        <taxon>Esox</taxon>
    </lineage>
</organism>
<keyword evidence="2" id="KW-0812">Transmembrane</keyword>
<evidence type="ECO:0000313" key="6">
    <source>
        <dbReference type="Proteomes" id="UP000265140"/>
    </source>
</evidence>
<dbReference type="AlphaFoldDB" id="A0A3P8XH17"/>
<feature type="transmembrane region" description="Helical" evidence="2">
    <location>
        <begin position="214"/>
        <end position="236"/>
    </location>
</feature>
<feature type="signal peptide" evidence="3">
    <location>
        <begin position="1"/>
        <end position="19"/>
    </location>
</feature>